<dbReference type="AlphaFoldDB" id="A0A098EG90"/>
<dbReference type="InterPro" id="IPR000182">
    <property type="entry name" value="GNAT_dom"/>
</dbReference>
<gene>
    <name evidence="2" type="ORF">BN1080_00226</name>
</gene>
<dbReference type="GO" id="GO:0016747">
    <property type="term" value="F:acyltransferase activity, transferring groups other than amino-acyl groups"/>
    <property type="evidence" value="ECO:0007669"/>
    <property type="project" value="InterPro"/>
</dbReference>
<dbReference type="EMBL" id="CCXS01000001">
    <property type="protein sequence ID" value="CEG21319.1"/>
    <property type="molecule type" value="Genomic_DNA"/>
</dbReference>
<dbReference type="Pfam" id="PF13508">
    <property type="entry name" value="Acetyltransf_7"/>
    <property type="match status" value="1"/>
</dbReference>
<dbReference type="Gene3D" id="3.40.630.30">
    <property type="match status" value="1"/>
</dbReference>
<dbReference type="RefSeq" id="WP_052649739.1">
    <property type="nucleotide sequence ID" value="NZ_CCXS01000001.1"/>
</dbReference>
<protein>
    <submittedName>
        <fullName evidence="2">Putative acetyltransferase</fullName>
    </submittedName>
</protein>
<organism evidence="2 3">
    <name type="scientific">Planococcus massiliensis</name>
    <dbReference type="NCBI Taxonomy" id="1499687"/>
    <lineage>
        <taxon>Bacteria</taxon>
        <taxon>Bacillati</taxon>
        <taxon>Bacillota</taxon>
        <taxon>Bacilli</taxon>
        <taxon>Bacillales</taxon>
        <taxon>Caryophanaceae</taxon>
        <taxon>Planococcus</taxon>
    </lineage>
</organism>
<keyword evidence="2" id="KW-0808">Transferase</keyword>
<dbReference type="STRING" id="1499687.BN1080_00226"/>
<sequence>MTIKTSNYSIRLYEEKDFPAIHQLNEKEGWTNLAAKQGETRSAWRHSQIAFVAERDGSVIGCLRGLTDGCISLYICELLVAEKERGSGIGQALLAHVHALYPKTRMELLASANSKAFYEKQQFRPFYGFRKTWKE</sequence>
<keyword evidence="3" id="KW-1185">Reference proteome</keyword>
<evidence type="ECO:0000259" key="1">
    <source>
        <dbReference type="PROSITE" id="PS51186"/>
    </source>
</evidence>
<evidence type="ECO:0000313" key="2">
    <source>
        <dbReference type="EMBL" id="CEG21319.1"/>
    </source>
</evidence>
<dbReference type="InterPro" id="IPR016181">
    <property type="entry name" value="Acyl_CoA_acyltransferase"/>
</dbReference>
<dbReference type="CDD" id="cd04301">
    <property type="entry name" value="NAT_SF"/>
    <property type="match status" value="1"/>
</dbReference>
<dbReference type="PROSITE" id="PS51186">
    <property type="entry name" value="GNAT"/>
    <property type="match status" value="1"/>
</dbReference>
<reference evidence="2 3" key="1">
    <citation type="submission" date="2014-09" db="EMBL/GenBank/DDBJ databases">
        <authorList>
            <person name="Urmite Genomes Urmite Genomes"/>
        </authorList>
    </citation>
    <scope>NUCLEOTIDE SEQUENCE [LARGE SCALE GENOMIC DNA]</scope>
    <source>
        <strain evidence="2 3">ES2</strain>
    </source>
</reference>
<dbReference type="SUPFAM" id="SSF55729">
    <property type="entry name" value="Acyl-CoA N-acyltransferases (Nat)"/>
    <property type="match status" value="1"/>
</dbReference>
<proteinExistence type="predicted"/>
<name>A0A098EG90_9BACL</name>
<feature type="domain" description="N-acetyltransferase" evidence="1">
    <location>
        <begin position="8"/>
        <end position="135"/>
    </location>
</feature>
<dbReference type="Proteomes" id="UP000043699">
    <property type="component" value="Unassembled WGS sequence"/>
</dbReference>
<evidence type="ECO:0000313" key="3">
    <source>
        <dbReference type="Proteomes" id="UP000043699"/>
    </source>
</evidence>
<accession>A0A098EG90</accession>
<dbReference type="OrthoDB" id="3216107at2"/>